<evidence type="ECO:0000313" key="2">
    <source>
        <dbReference type="Proteomes" id="UP000245753"/>
    </source>
</evidence>
<dbReference type="RefSeq" id="WP_109137167.1">
    <property type="nucleotide sequence ID" value="NZ_QFFN01000009.1"/>
</dbReference>
<dbReference type="EMBL" id="QFFN01000009">
    <property type="protein sequence ID" value="PWG59988.1"/>
    <property type="molecule type" value="Genomic_DNA"/>
</dbReference>
<comment type="caution">
    <text evidence="1">The sequence shown here is derived from an EMBL/GenBank/DDBJ whole genome shotgun (WGS) entry which is preliminary data.</text>
</comment>
<gene>
    <name evidence="1" type="ORF">DF200_04935</name>
</gene>
<evidence type="ECO:0000313" key="1">
    <source>
        <dbReference type="EMBL" id="PWG59988.1"/>
    </source>
</evidence>
<dbReference type="Proteomes" id="UP000245753">
    <property type="component" value="Unassembled WGS sequence"/>
</dbReference>
<reference evidence="1 2" key="1">
    <citation type="journal article" date="2018" name="Int. J. Syst. Evol. Microbiol.">
        <title>Bifidobacterium catulorum sp. nov., a novel taxon from the faeces of the baby common marmoset (Callithrix jacchus).</title>
        <authorList>
            <person name="Modesto M."/>
            <person name="Michelini S."/>
            <person name="Oki K."/>
            <person name="Biavati B."/>
            <person name="Watanabe K."/>
            <person name="Mattarelli P."/>
        </authorList>
    </citation>
    <scope>NUCLEOTIDE SEQUENCE [LARGE SCALE GENOMIC DNA]</scope>
    <source>
        <strain evidence="1 2">MRM 8.19</strain>
    </source>
</reference>
<keyword evidence="2" id="KW-1185">Reference proteome</keyword>
<proteinExistence type="predicted"/>
<accession>A0A2U2MT21</accession>
<organism evidence="1 2">
    <name type="scientific">Bifidobacterium catulorum</name>
    <dbReference type="NCBI Taxonomy" id="1630173"/>
    <lineage>
        <taxon>Bacteria</taxon>
        <taxon>Bacillati</taxon>
        <taxon>Actinomycetota</taxon>
        <taxon>Actinomycetes</taxon>
        <taxon>Bifidobacteriales</taxon>
        <taxon>Bifidobacteriaceae</taxon>
        <taxon>Bifidobacterium</taxon>
    </lineage>
</organism>
<dbReference type="InterPro" id="IPR046733">
    <property type="entry name" value="DUF6625"/>
</dbReference>
<protein>
    <submittedName>
        <fullName evidence="1">Uncharacterized protein</fullName>
    </submittedName>
</protein>
<sequence length="330" mass="39499">MRTCAFILPYYGRFPEYFPVFLKSCAANPDFDWLIFTDDHTDYDYPPNVHVHYETFADMRQRVRSSFDFHPDLRTPYKLCDLKPMYGYLFEDHLDGYRFWGHCDCDVVFGRLSAFITDDLLERYDKLFPLGHLALYRNTGENNRRFMLPLDGEPLYRRVLESETIYTFDESYLPTNVNRIYQENGFPIYMTDLSGNTNVRSLAFAITRYDDGLGTYLSEKPVHAVYVWNDGRLLRYRRRFRRLEDDELMYMHFQRRTMRLEDGVLDAPRFKILPGSFEPLETDDVTDGNFDDIVWKHDRDLRRHRRSLIRGDIAFRLKRIHGIITRKGKA</sequence>
<dbReference type="AlphaFoldDB" id="A0A2U2MT21"/>
<dbReference type="Pfam" id="PF20330">
    <property type="entry name" value="DUF6625"/>
    <property type="match status" value="1"/>
</dbReference>
<dbReference type="OrthoDB" id="1910631at2"/>
<name>A0A2U2MT21_9BIFI</name>